<accession>M4DAU0</accession>
<dbReference type="HOGENOM" id="CLU_1868002_0_0_1"/>
<reference evidence="2 3" key="1">
    <citation type="journal article" date="2011" name="Nat. Genet.">
        <title>The genome of the mesopolyploid crop species Brassica rapa.</title>
        <authorList>
            <consortium name="Brassica rapa Genome Sequencing Project Consortium"/>
            <person name="Wang X."/>
            <person name="Wang H."/>
            <person name="Wang J."/>
            <person name="Sun R."/>
            <person name="Wu J."/>
            <person name="Liu S."/>
            <person name="Bai Y."/>
            <person name="Mun J.H."/>
            <person name="Bancroft I."/>
            <person name="Cheng F."/>
            <person name="Huang S."/>
            <person name="Li X."/>
            <person name="Hua W."/>
            <person name="Wang J."/>
            <person name="Wang X."/>
            <person name="Freeling M."/>
            <person name="Pires J.C."/>
            <person name="Paterson A.H."/>
            <person name="Chalhoub B."/>
            <person name="Wang B."/>
            <person name="Hayward A."/>
            <person name="Sharpe A.G."/>
            <person name="Park B.S."/>
            <person name="Weisshaar B."/>
            <person name="Liu B."/>
            <person name="Li B."/>
            <person name="Liu B."/>
            <person name="Tong C."/>
            <person name="Song C."/>
            <person name="Duran C."/>
            <person name="Peng C."/>
            <person name="Geng C."/>
            <person name="Koh C."/>
            <person name="Lin C."/>
            <person name="Edwards D."/>
            <person name="Mu D."/>
            <person name="Shen D."/>
            <person name="Soumpourou E."/>
            <person name="Li F."/>
            <person name="Fraser F."/>
            <person name="Conant G."/>
            <person name="Lassalle G."/>
            <person name="King G.J."/>
            <person name="Bonnema G."/>
            <person name="Tang H."/>
            <person name="Wang H."/>
            <person name="Belcram H."/>
            <person name="Zhou H."/>
            <person name="Hirakawa H."/>
            <person name="Abe H."/>
            <person name="Guo H."/>
            <person name="Wang H."/>
            <person name="Jin H."/>
            <person name="Parkin I.A."/>
            <person name="Batley J."/>
            <person name="Kim J.S."/>
            <person name="Just J."/>
            <person name="Li J."/>
            <person name="Xu J."/>
            <person name="Deng J."/>
            <person name="Kim J.A."/>
            <person name="Li J."/>
            <person name="Yu J."/>
            <person name="Meng J."/>
            <person name="Wang J."/>
            <person name="Min J."/>
            <person name="Poulain J."/>
            <person name="Wang J."/>
            <person name="Hatakeyama K."/>
            <person name="Wu K."/>
            <person name="Wang L."/>
            <person name="Fang L."/>
            <person name="Trick M."/>
            <person name="Links M.G."/>
            <person name="Zhao M."/>
            <person name="Jin M."/>
            <person name="Ramchiary N."/>
            <person name="Drou N."/>
            <person name="Berkman P.J."/>
            <person name="Cai Q."/>
            <person name="Huang Q."/>
            <person name="Li R."/>
            <person name="Tabata S."/>
            <person name="Cheng S."/>
            <person name="Zhang S."/>
            <person name="Zhang S."/>
            <person name="Huang S."/>
            <person name="Sato S."/>
            <person name="Sun S."/>
            <person name="Kwon S.J."/>
            <person name="Choi S.R."/>
            <person name="Lee T.H."/>
            <person name="Fan W."/>
            <person name="Zhao X."/>
            <person name="Tan X."/>
            <person name="Xu X."/>
            <person name="Wang Y."/>
            <person name="Qiu Y."/>
            <person name="Yin Y."/>
            <person name="Li Y."/>
            <person name="Du Y."/>
            <person name="Liao Y."/>
            <person name="Lim Y."/>
            <person name="Narusaka Y."/>
            <person name="Wang Y."/>
            <person name="Wang Z."/>
            <person name="Li Z."/>
            <person name="Wang Z."/>
            <person name="Xiong Z."/>
            <person name="Zhang Z."/>
        </authorList>
    </citation>
    <scope>NUCLEOTIDE SEQUENCE [LARGE SCALE GENOMIC DNA]</scope>
    <source>
        <strain evidence="2 3">cv. Chiifu-401-42</strain>
    </source>
</reference>
<dbReference type="Proteomes" id="UP000011750">
    <property type="component" value="Chromosome A01"/>
</dbReference>
<dbReference type="InParanoid" id="M4DAU0"/>
<evidence type="ECO:0000313" key="3">
    <source>
        <dbReference type="Proteomes" id="UP000011750"/>
    </source>
</evidence>
<evidence type="ECO:0000256" key="1">
    <source>
        <dbReference type="SAM" id="MobiDB-lite"/>
    </source>
</evidence>
<dbReference type="EnsemblPlants" id="Bra013600.1">
    <property type="protein sequence ID" value="Bra013600.1-P"/>
    <property type="gene ID" value="Bra013600"/>
</dbReference>
<dbReference type="Gramene" id="Bra013600.1">
    <property type="protein sequence ID" value="Bra013600.1-P"/>
    <property type="gene ID" value="Bra013600"/>
</dbReference>
<sequence length="137" mass="14469">MARRTREATADGGRSRKKRSNSGISMKKRSSGGGTKTKRGYGGGMETKRSTCGGLSNKRSSSGGSTKKRSYGGGLSPEMPPKSKLFHNFIMSFPKVESDEATQVYAGDPLITMGLPALSPVPHSSCPRGPQICGLTK</sequence>
<feature type="compositionally biased region" description="Low complexity" evidence="1">
    <location>
        <begin position="53"/>
        <end position="65"/>
    </location>
</feature>
<organism evidence="2 3">
    <name type="scientific">Brassica campestris</name>
    <name type="common">Field mustard</name>
    <dbReference type="NCBI Taxonomy" id="3711"/>
    <lineage>
        <taxon>Eukaryota</taxon>
        <taxon>Viridiplantae</taxon>
        <taxon>Streptophyta</taxon>
        <taxon>Embryophyta</taxon>
        <taxon>Tracheophyta</taxon>
        <taxon>Spermatophyta</taxon>
        <taxon>Magnoliopsida</taxon>
        <taxon>eudicotyledons</taxon>
        <taxon>Gunneridae</taxon>
        <taxon>Pentapetalae</taxon>
        <taxon>rosids</taxon>
        <taxon>malvids</taxon>
        <taxon>Brassicales</taxon>
        <taxon>Brassicaceae</taxon>
        <taxon>Brassiceae</taxon>
        <taxon>Brassica</taxon>
    </lineage>
</organism>
<feature type="region of interest" description="Disordered" evidence="1">
    <location>
        <begin position="1"/>
        <end position="82"/>
    </location>
</feature>
<keyword evidence="3" id="KW-1185">Reference proteome</keyword>
<reference evidence="2" key="3">
    <citation type="submission" date="2023-03" db="UniProtKB">
        <authorList>
            <consortium name="EnsemblPlants"/>
        </authorList>
    </citation>
    <scope>IDENTIFICATION</scope>
    <source>
        <strain evidence="2">cv. Chiifu-401-42</strain>
    </source>
</reference>
<name>M4DAU0_BRACM</name>
<dbReference type="AlphaFoldDB" id="M4DAU0"/>
<protein>
    <submittedName>
        <fullName evidence="2">Uncharacterized protein</fullName>
    </submittedName>
</protein>
<evidence type="ECO:0000313" key="2">
    <source>
        <dbReference type="EnsemblPlants" id="Bra013600.1-P"/>
    </source>
</evidence>
<feature type="compositionally biased region" description="Gly residues" evidence="1">
    <location>
        <begin position="31"/>
        <end position="45"/>
    </location>
</feature>
<feature type="compositionally biased region" description="Basic residues" evidence="1">
    <location>
        <begin position="15"/>
        <end position="30"/>
    </location>
</feature>
<proteinExistence type="predicted"/>
<reference evidence="2 3" key="2">
    <citation type="journal article" date="2018" name="Hortic Res">
        <title>Improved Brassica rapa reference genome by single-molecule sequencing and chromosome conformation capture technologies.</title>
        <authorList>
            <person name="Zhang L."/>
            <person name="Cai X."/>
            <person name="Wu J."/>
            <person name="Liu M."/>
            <person name="Grob S."/>
            <person name="Cheng F."/>
            <person name="Liang J."/>
            <person name="Cai C."/>
            <person name="Liu Z."/>
            <person name="Liu B."/>
            <person name="Wang F."/>
            <person name="Li S."/>
            <person name="Liu F."/>
            <person name="Li X."/>
            <person name="Cheng L."/>
            <person name="Yang W."/>
            <person name="Li M.H."/>
            <person name="Grossniklaus U."/>
            <person name="Zheng H."/>
            <person name="Wang X."/>
        </authorList>
    </citation>
    <scope>NUCLEOTIDE SEQUENCE [LARGE SCALE GENOMIC DNA]</scope>
    <source>
        <strain evidence="2 3">cv. Chiifu-401-42</strain>
    </source>
</reference>